<gene>
    <name evidence="1" type="ORF">CGOC_LOCUS13273</name>
</gene>
<dbReference type="EMBL" id="UYRV01129769">
    <property type="protein sequence ID" value="VDN36661.1"/>
    <property type="molecule type" value="Genomic_DNA"/>
</dbReference>
<keyword evidence="2" id="KW-1185">Reference proteome</keyword>
<protein>
    <submittedName>
        <fullName evidence="1">Uncharacterized protein</fullName>
    </submittedName>
</protein>
<sequence>MGQSDGESTAIFSETAALTRAEDCTEGSACGFYTEESSTAEGADSNFNEQKKTFLEFNSGK</sequence>
<reference evidence="1 2" key="1">
    <citation type="submission" date="2018-11" db="EMBL/GenBank/DDBJ databases">
        <authorList>
            <consortium name="Pathogen Informatics"/>
        </authorList>
    </citation>
    <scope>NUCLEOTIDE SEQUENCE [LARGE SCALE GENOMIC DNA]</scope>
</reference>
<dbReference type="Proteomes" id="UP000271889">
    <property type="component" value="Unassembled WGS sequence"/>
</dbReference>
<organism evidence="1 2">
    <name type="scientific">Cylicostephanus goldi</name>
    <name type="common">Nematode worm</name>
    <dbReference type="NCBI Taxonomy" id="71465"/>
    <lineage>
        <taxon>Eukaryota</taxon>
        <taxon>Metazoa</taxon>
        <taxon>Ecdysozoa</taxon>
        <taxon>Nematoda</taxon>
        <taxon>Chromadorea</taxon>
        <taxon>Rhabditida</taxon>
        <taxon>Rhabditina</taxon>
        <taxon>Rhabditomorpha</taxon>
        <taxon>Strongyloidea</taxon>
        <taxon>Strongylidae</taxon>
        <taxon>Cylicostephanus</taxon>
    </lineage>
</organism>
<dbReference type="AlphaFoldDB" id="A0A3P7P2H3"/>
<evidence type="ECO:0000313" key="2">
    <source>
        <dbReference type="Proteomes" id="UP000271889"/>
    </source>
</evidence>
<accession>A0A3P7P2H3</accession>
<proteinExistence type="predicted"/>
<name>A0A3P7P2H3_CYLGO</name>
<evidence type="ECO:0000313" key="1">
    <source>
        <dbReference type="EMBL" id="VDN36661.1"/>
    </source>
</evidence>